<gene>
    <name evidence="1" type="primary">24</name>
    <name evidence="1" type="ORF">SEA_MAGUCO_24</name>
</gene>
<sequence>MSTNSTVSLTSLRDTATTALGRYYTGAESDRTARLRETAQAFVAAREFFFTREGLPDWLGRTYAYRRWVREVMALARVPADDLPTIQSAVRYHTGNVLREHLDPETLDALGLKHSSPRERSVEKRERNSGTLSLFGGGATISDPDDVVRAVALVETFLRRLDLAGSPKGDRRRAAEALRGLCKHVCAAAETV</sequence>
<dbReference type="EMBL" id="OQ709203">
    <property type="protein sequence ID" value="WGH20316.1"/>
    <property type="molecule type" value="Genomic_DNA"/>
</dbReference>
<dbReference type="Proteomes" id="UP001241023">
    <property type="component" value="Segment"/>
</dbReference>
<organism evidence="1 2">
    <name type="scientific">Arthrobacter phage MaGuCo</name>
    <dbReference type="NCBI Taxonomy" id="3038363"/>
    <lineage>
        <taxon>Viruses</taxon>
        <taxon>Duplodnaviria</taxon>
        <taxon>Heunggongvirae</taxon>
        <taxon>Uroviricota</taxon>
        <taxon>Caudoviricetes</taxon>
        <taxon>Casidaviridae</taxon>
        <taxon>Liebevirus</taxon>
        <taxon>Liebevirus maguco</taxon>
    </lineage>
</organism>
<evidence type="ECO:0000313" key="2">
    <source>
        <dbReference type="Proteomes" id="UP001241023"/>
    </source>
</evidence>
<protein>
    <submittedName>
        <fullName evidence="1">Uncharacterized protein</fullName>
    </submittedName>
</protein>
<keyword evidence="2" id="KW-1185">Reference proteome</keyword>
<name>A0AAF0GJQ5_9CAUD</name>
<evidence type="ECO:0000313" key="1">
    <source>
        <dbReference type="EMBL" id="WGH20316.1"/>
    </source>
</evidence>
<proteinExistence type="predicted"/>
<reference evidence="1 2" key="1">
    <citation type="submission" date="2023-03" db="EMBL/GenBank/DDBJ databases">
        <authorList>
            <person name="Jones P.T."/>
            <person name="Zarakotas T.R."/>
            <person name="Pitt R.A."/>
            <person name="Hinrichsen E.D."/>
            <person name="Woods I.A."/>
            <person name="Gubitose M.G."/>
            <person name="Lord C.E."/>
            <person name="Wilkes B.M."/>
            <person name="Diggins A.E."/>
            <person name="Parsons M.T."/>
            <person name="Kearns B.S."/>
            <person name="Garlena R.A."/>
            <person name="Russell D.A."/>
            <person name="Jacobs-Sera D."/>
            <person name="Hatfull G.F."/>
        </authorList>
    </citation>
    <scope>NUCLEOTIDE SEQUENCE [LARGE SCALE GENOMIC DNA]</scope>
</reference>
<accession>A0AAF0GJQ5</accession>